<accession>A0A7W9SQE1</accession>
<evidence type="ECO:0000256" key="2">
    <source>
        <dbReference type="ARBA" id="ARBA00023235"/>
    </source>
</evidence>
<name>A0A7W9SQE1_ARMRO</name>
<dbReference type="GO" id="GO:0016853">
    <property type="term" value="F:isomerase activity"/>
    <property type="evidence" value="ECO:0007669"/>
    <property type="project" value="UniProtKB-KW"/>
</dbReference>
<feature type="active site" evidence="3">
    <location>
        <position position="46"/>
    </location>
</feature>
<evidence type="ECO:0000256" key="3">
    <source>
        <dbReference type="PIRSR" id="PIRSR016184-1"/>
    </source>
</evidence>
<keyword evidence="5" id="KW-1185">Reference proteome</keyword>
<comment type="similarity">
    <text evidence="1">Belongs to the PhzF family.</text>
</comment>
<protein>
    <submittedName>
        <fullName evidence="4">PhzF family phenazine biosynthesis protein</fullName>
    </submittedName>
</protein>
<dbReference type="NCBIfam" id="TIGR00654">
    <property type="entry name" value="PhzF_family"/>
    <property type="match status" value="1"/>
</dbReference>
<dbReference type="PIRSF" id="PIRSF016184">
    <property type="entry name" value="PhzC_PhzF"/>
    <property type="match status" value="1"/>
</dbReference>
<evidence type="ECO:0000313" key="4">
    <source>
        <dbReference type="EMBL" id="MBB6050098.1"/>
    </source>
</evidence>
<dbReference type="EMBL" id="JACHGW010000002">
    <property type="protein sequence ID" value="MBB6050098.1"/>
    <property type="molecule type" value="Genomic_DNA"/>
</dbReference>
<evidence type="ECO:0000256" key="1">
    <source>
        <dbReference type="ARBA" id="ARBA00008270"/>
    </source>
</evidence>
<organism evidence="4 5">
    <name type="scientific">Armatimonas rosea</name>
    <dbReference type="NCBI Taxonomy" id="685828"/>
    <lineage>
        <taxon>Bacteria</taxon>
        <taxon>Bacillati</taxon>
        <taxon>Armatimonadota</taxon>
        <taxon>Armatimonadia</taxon>
        <taxon>Armatimonadales</taxon>
        <taxon>Armatimonadaceae</taxon>
        <taxon>Armatimonas</taxon>
    </lineage>
</organism>
<sequence>MSHTLYVVDAFTDQPFRGNPAAVCVTEGPRDAAWMQGVAQELNLSETAFLYPLESGGYHLRWFTPGAEVTLCGHATLASAFTLWQIGALPHEAEAHFHTLSGWLSCTRTGEWIAMDFPTKAITPCSPPDGLAEALGAEPRFVGLNNMDYLVELEDAATLRGLQPHVTALASLPVRGVIVTAPSDTPEFDFVSRFFAPAVGVNEDPVTGSAHCALGPYWEAKLGKSELIGYQASARGGVVKLSVRGERILLCGQAVLVSQVELFV</sequence>
<dbReference type="Proteomes" id="UP000520814">
    <property type="component" value="Unassembled WGS sequence"/>
</dbReference>
<keyword evidence="2" id="KW-0413">Isomerase</keyword>
<dbReference type="SUPFAM" id="SSF54506">
    <property type="entry name" value="Diaminopimelate epimerase-like"/>
    <property type="match status" value="1"/>
</dbReference>
<proteinExistence type="inferred from homology"/>
<dbReference type="Gene3D" id="3.10.310.10">
    <property type="entry name" value="Diaminopimelate Epimerase, Chain A, domain 1"/>
    <property type="match status" value="2"/>
</dbReference>
<dbReference type="InterPro" id="IPR003719">
    <property type="entry name" value="Phenazine_PhzF-like"/>
</dbReference>
<dbReference type="AlphaFoldDB" id="A0A7W9SQE1"/>
<comment type="caution">
    <text evidence="4">The sequence shown here is derived from an EMBL/GenBank/DDBJ whole genome shotgun (WGS) entry which is preliminary data.</text>
</comment>
<dbReference type="PANTHER" id="PTHR13774:SF17">
    <property type="entry name" value="PHENAZINE BIOSYNTHESIS-LIKE DOMAIN-CONTAINING PROTEIN"/>
    <property type="match status" value="1"/>
</dbReference>
<reference evidence="4 5" key="1">
    <citation type="submission" date="2020-08" db="EMBL/GenBank/DDBJ databases">
        <title>Genomic Encyclopedia of Type Strains, Phase IV (KMG-IV): sequencing the most valuable type-strain genomes for metagenomic binning, comparative biology and taxonomic classification.</title>
        <authorList>
            <person name="Goeker M."/>
        </authorList>
    </citation>
    <scope>NUCLEOTIDE SEQUENCE [LARGE SCALE GENOMIC DNA]</scope>
    <source>
        <strain evidence="4 5">DSM 23562</strain>
    </source>
</reference>
<dbReference type="PANTHER" id="PTHR13774">
    <property type="entry name" value="PHENAZINE BIOSYNTHESIS PROTEIN"/>
    <property type="match status" value="1"/>
</dbReference>
<dbReference type="RefSeq" id="WP_184194394.1">
    <property type="nucleotide sequence ID" value="NZ_JACHGW010000002.1"/>
</dbReference>
<gene>
    <name evidence="4" type="ORF">HNQ39_001889</name>
</gene>
<evidence type="ECO:0000313" key="5">
    <source>
        <dbReference type="Proteomes" id="UP000520814"/>
    </source>
</evidence>
<dbReference type="Pfam" id="PF02567">
    <property type="entry name" value="PhzC-PhzF"/>
    <property type="match status" value="1"/>
</dbReference>
<dbReference type="GO" id="GO:0005737">
    <property type="term" value="C:cytoplasm"/>
    <property type="evidence" value="ECO:0007669"/>
    <property type="project" value="TreeGrafter"/>
</dbReference>